<accession>A0A8S1KNJ7</accession>
<reference evidence="1" key="1">
    <citation type="submission" date="2021-01" db="EMBL/GenBank/DDBJ databases">
        <authorList>
            <consortium name="Genoscope - CEA"/>
            <person name="William W."/>
        </authorList>
    </citation>
    <scope>NUCLEOTIDE SEQUENCE</scope>
</reference>
<dbReference type="Proteomes" id="UP000692954">
    <property type="component" value="Unassembled WGS sequence"/>
</dbReference>
<dbReference type="OrthoDB" id="294328at2759"/>
<name>A0A8S1KNJ7_9CILI</name>
<comment type="caution">
    <text evidence="1">The sequence shown here is derived from an EMBL/GenBank/DDBJ whole genome shotgun (WGS) entry which is preliminary data.</text>
</comment>
<proteinExistence type="predicted"/>
<keyword evidence="2" id="KW-1185">Reference proteome</keyword>
<gene>
    <name evidence="1" type="ORF">PSON_ATCC_30995.1.T0100454</name>
</gene>
<dbReference type="AlphaFoldDB" id="A0A8S1KNJ7"/>
<protein>
    <submittedName>
        <fullName evidence="1">Uncharacterized protein</fullName>
    </submittedName>
</protein>
<dbReference type="EMBL" id="CAJJDN010000010">
    <property type="protein sequence ID" value="CAD8056779.1"/>
    <property type="molecule type" value="Genomic_DNA"/>
</dbReference>
<organism evidence="1 2">
    <name type="scientific">Paramecium sonneborni</name>
    <dbReference type="NCBI Taxonomy" id="65129"/>
    <lineage>
        <taxon>Eukaryota</taxon>
        <taxon>Sar</taxon>
        <taxon>Alveolata</taxon>
        <taxon>Ciliophora</taxon>
        <taxon>Intramacronucleata</taxon>
        <taxon>Oligohymenophorea</taxon>
        <taxon>Peniculida</taxon>
        <taxon>Parameciidae</taxon>
        <taxon>Paramecium</taxon>
    </lineage>
</organism>
<evidence type="ECO:0000313" key="2">
    <source>
        <dbReference type="Proteomes" id="UP000692954"/>
    </source>
</evidence>
<sequence>MYQSQEQMSDEEDYETQQYLIRQKQIAELQLKYQSKRQELDKYLKTEESMISPQIFNYETNYSTNQTLKNQISTESNSNQENGQIQQNQFLTNFSSTNKKSLITPISDRKSEIQTYSNFNTNKTSKSPIQKVMLQNNKKIQIKKVNHEAQTQLTVSCKIPTNTKFIIQLQQIMDSNLNKSTQTTQILKQKNIPQNLKTKQQETNQINKYTQRFKTEYNCVKEQNEIQKTQENIKKTPINKKQFDQWYKSQQNWVNKTEMKVFKQRMEKEQMNQELDFQQKSFSPRILKHSQDIVNQKFFGCQFMDRQQQYQNYLQMKQQNREQEEILERQSQKFQMSPISKLIVRSVTPKSYRDYSKNHTANTSWFGNPNTQYYQ</sequence>
<evidence type="ECO:0000313" key="1">
    <source>
        <dbReference type="EMBL" id="CAD8056779.1"/>
    </source>
</evidence>